<name>W9S0W9_9ROSA</name>
<gene>
    <name evidence="1" type="ORF">L484_027097</name>
</gene>
<dbReference type="Proteomes" id="UP000030645">
    <property type="component" value="Unassembled WGS sequence"/>
</dbReference>
<protein>
    <submittedName>
        <fullName evidence="1">Uncharacterized protein</fullName>
    </submittedName>
</protein>
<sequence length="85" mass="8744">MVVDDGEEKAQEVLEVAECEQMAVAVAVHADLVLDTEGQVVVAAARLEEEAVNTEAVDLAVLAAAAAKDLEVVDVYGGGGEAYLS</sequence>
<evidence type="ECO:0000313" key="1">
    <source>
        <dbReference type="EMBL" id="EXC20543.1"/>
    </source>
</evidence>
<organism evidence="1 2">
    <name type="scientific">Morus notabilis</name>
    <dbReference type="NCBI Taxonomy" id="981085"/>
    <lineage>
        <taxon>Eukaryota</taxon>
        <taxon>Viridiplantae</taxon>
        <taxon>Streptophyta</taxon>
        <taxon>Embryophyta</taxon>
        <taxon>Tracheophyta</taxon>
        <taxon>Spermatophyta</taxon>
        <taxon>Magnoliopsida</taxon>
        <taxon>eudicotyledons</taxon>
        <taxon>Gunneridae</taxon>
        <taxon>Pentapetalae</taxon>
        <taxon>rosids</taxon>
        <taxon>fabids</taxon>
        <taxon>Rosales</taxon>
        <taxon>Moraceae</taxon>
        <taxon>Moreae</taxon>
        <taxon>Morus</taxon>
    </lineage>
</organism>
<proteinExistence type="predicted"/>
<dbReference type="EMBL" id="KE345919">
    <property type="protein sequence ID" value="EXC20543.1"/>
    <property type="molecule type" value="Genomic_DNA"/>
</dbReference>
<keyword evidence="2" id="KW-1185">Reference proteome</keyword>
<evidence type="ECO:0000313" key="2">
    <source>
        <dbReference type="Proteomes" id="UP000030645"/>
    </source>
</evidence>
<accession>W9S0W9</accession>
<dbReference type="AlphaFoldDB" id="W9S0W9"/>
<reference evidence="2" key="1">
    <citation type="submission" date="2013-01" db="EMBL/GenBank/DDBJ databases">
        <title>Draft Genome Sequence of a Mulberry Tree, Morus notabilis C.K. Schneid.</title>
        <authorList>
            <person name="He N."/>
            <person name="Zhao S."/>
        </authorList>
    </citation>
    <scope>NUCLEOTIDE SEQUENCE</scope>
</reference>